<keyword evidence="2" id="KW-1185">Reference proteome</keyword>
<dbReference type="RefSeq" id="WP_305011174.1">
    <property type="nucleotide sequence ID" value="NZ_JAUQSX010000004.1"/>
</dbReference>
<dbReference type="EMBL" id="JAUQSX010000004">
    <property type="protein sequence ID" value="MDO7846486.1"/>
    <property type="molecule type" value="Genomic_DNA"/>
</dbReference>
<evidence type="ECO:0000313" key="1">
    <source>
        <dbReference type="EMBL" id="MDO7846486.1"/>
    </source>
</evidence>
<accession>A0ABT9ABW4</accession>
<dbReference type="Proteomes" id="UP001167796">
    <property type="component" value="Unassembled WGS sequence"/>
</dbReference>
<gene>
    <name evidence="1" type="ORF">Q5H92_08965</name>
</gene>
<name>A0ABT9ABW4_9BACT</name>
<organism evidence="1 2">
    <name type="scientific">Hymenobacter mellowenesis</name>
    <dbReference type="NCBI Taxonomy" id="3063995"/>
    <lineage>
        <taxon>Bacteria</taxon>
        <taxon>Pseudomonadati</taxon>
        <taxon>Bacteroidota</taxon>
        <taxon>Cytophagia</taxon>
        <taxon>Cytophagales</taxon>
        <taxon>Hymenobacteraceae</taxon>
        <taxon>Hymenobacter</taxon>
    </lineage>
</organism>
<comment type="caution">
    <text evidence="1">The sequence shown here is derived from an EMBL/GenBank/DDBJ whole genome shotgun (WGS) entry which is preliminary data.</text>
</comment>
<sequence length="175" mass="18520">MLYSLPSTAGYRLAGLKTLLLAPWSGAASYNYASAACSRITNFSGITGWEQIPLDVPGAAQFGEQLNRTKNGKLYTQLVSLSLAQLSDAGRTAVEGLVDAGPVVALLQDYNGQWWLYGQTAGLRLLTANAQSGTYGGDGSQALPLTGTQREAARTVAVSRINLLFNSSTTFHFPA</sequence>
<proteinExistence type="predicted"/>
<evidence type="ECO:0000313" key="2">
    <source>
        <dbReference type="Proteomes" id="UP001167796"/>
    </source>
</evidence>
<evidence type="ECO:0008006" key="3">
    <source>
        <dbReference type="Google" id="ProtNLM"/>
    </source>
</evidence>
<protein>
    <recommendedName>
        <fullName evidence="3">Phage tail protein</fullName>
    </recommendedName>
</protein>
<reference evidence="1" key="1">
    <citation type="submission" date="2023-07" db="EMBL/GenBank/DDBJ databases">
        <authorList>
            <person name="Kim M.K."/>
        </authorList>
    </citation>
    <scope>NUCLEOTIDE SEQUENCE</scope>
    <source>
        <strain evidence="1">M29</strain>
    </source>
</reference>